<accession>A0A914KVX0</accession>
<keyword evidence="5" id="KW-0175">Coiled coil</keyword>
<organism evidence="7 8">
    <name type="scientific">Meloidogyne incognita</name>
    <name type="common">Southern root-knot nematode worm</name>
    <name type="synonym">Oxyuris incognita</name>
    <dbReference type="NCBI Taxonomy" id="6306"/>
    <lineage>
        <taxon>Eukaryota</taxon>
        <taxon>Metazoa</taxon>
        <taxon>Ecdysozoa</taxon>
        <taxon>Nematoda</taxon>
        <taxon>Chromadorea</taxon>
        <taxon>Rhabditida</taxon>
        <taxon>Tylenchina</taxon>
        <taxon>Tylenchomorpha</taxon>
        <taxon>Tylenchoidea</taxon>
        <taxon>Meloidogynidae</taxon>
        <taxon>Meloidogyninae</taxon>
        <taxon>Meloidogyne</taxon>
        <taxon>Meloidogyne incognita group</taxon>
    </lineage>
</organism>
<name>A0A914KVX0_MELIC</name>
<dbReference type="GO" id="GO:0007040">
    <property type="term" value="P:lysosome organization"/>
    <property type="evidence" value="ECO:0007669"/>
    <property type="project" value="TreeGrafter"/>
</dbReference>
<reference evidence="8" key="1">
    <citation type="submission" date="2022-11" db="UniProtKB">
        <authorList>
            <consortium name="WormBaseParasite"/>
        </authorList>
    </citation>
    <scope>IDENTIFICATION</scope>
</reference>
<evidence type="ECO:0000256" key="1">
    <source>
        <dbReference type="ARBA" id="ARBA00004492"/>
    </source>
</evidence>
<proteinExistence type="predicted"/>
<dbReference type="GO" id="GO:0007032">
    <property type="term" value="P:endosome organization"/>
    <property type="evidence" value="ECO:0007669"/>
    <property type="project" value="TreeGrafter"/>
</dbReference>
<evidence type="ECO:0000256" key="2">
    <source>
        <dbReference type="ARBA" id="ARBA00022723"/>
    </source>
</evidence>
<feature type="domain" description="Pep3/Vps18 beta-propeller" evidence="6">
    <location>
        <begin position="12"/>
        <end position="81"/>
    </location>
</feature>
<evidence type="ECO:0000259" key="6">
    <source>
        <dbReference type="Pfam" id="PF05131"/>
    </source>
</evidence>
<dbReference type="WBParaSite" id="Minc3s00138g05770">
    <property type="protein sequence ID" value="Minc3s00138g05770"/>
    <property type="gene ID" value="Minc3s00138g05770"/>
</dbReference>
<evidence type="ECO:0000256" key="5">
    <source>
        <dbReference type="SAM" id="Coils"/>
    </source>
</evidence>
<dbReference type="Proteomes" id="UP000887563">
    <property type="component" value="Unplaced"/>
</dbReference>
<protein>
    <submittedName>
        <fullName evidence="8">Vacuolar protein sorting-associated protein 18 homolog</fullName>
    </submittedName>
</protein>
<dbReference type="PANTHER" id="PTHR23323">
    <property type="entry name" value="VACUOLAR PROTEIN SORTING-ASSOCIATED PROTEIN"/>
    <property type="match status" value="1"/>
</dbReference>
<dbReference type="SUPFAM" id="SSF57850">
    <property type="entry name" value="RING/U-box"/>
    <property type="match status" value="1"/>
</dbReference>
<keyword evidence="7" id="KW-1185">Reference proteome</keyword>
<dbReference type="GO" id="GO:0031902">
    <property type="term" value="C:late endosome membrane"/>
    <property type="evidence" value="ECO:0007669"/>
    <property type="project" value="UniProtKB-SubCell"/>
</dbReference>
<dbReference type="Pfam" id="PF05131">
    <property type="entry name" value="Pep3_Vps18"/>
    <property type="match status" value="1"/>
</dbReference>
<dbReference type="InterPro" id="IPR007810">
    <property type="entry name" value="Pep3/Vps18_beta-prop"/>
</dbReference>
<keyword evidence="4" id="KW-0862">Zinc</keyword>
<dbReference type="GO" id="GO:0008270">
    <property type="term" value="F:zinc ion binding"/>
    <property type="evidence" value="ECO:0007669"/>
    <property type="project" value="UniProtKB-KW"/>
</dbReference>
<dbReference type="InterPro" id="IPR013083">
    <property type="entry name" value="Znf_RING/FYVE/PHD"/>
</dbReference>
<keyword evidence="2" id="KW-0479">Metal-binding</keyword>
<evidence type="ECO:0000256" key="3">
    <source>
        <dbReference type="ARBA" id="ARBA00022771"/>
    </source>
</evidence>
<dbReference type="AlphaFoldDB" id="A0A914KVX0"/>
<keyword evidence="3" id="KW-0863">Zinc-finger</keyword>
<dbReference type="GO" id="GO:0048284">
    <property type="term" value="P:organelle fusion"/>
    <property type="evidence" value="ECO:0007669"/>
    <property type="project" value="TreeGrafter"/>
</dbReference>
<dbReference type="GO" id="GO:0006904">
    <property type="term" value="P:vesicle docking involved in exocytosis"/>
    <property type="evidence" value="ECO:0007669"/>
    <property type="project" value="TreeGrafter"/>
</dbReference>
<comment type="subcellular location">
    <subcellularLocation>
        <location evidence="1">Late endosome membrane</location>
        <topology evidence="1">Peripheral membrane protein</topology>
        <orientation evidence="1">Cytoplasmic side</orientation>
    </subcellularLocation>
</comment>
<dbReference type="GO" id="GO:0030674">
    <property type="term" value="F:protein-macromolecule adaptor activity"/>
    <property type="evidence" value="ECO:0007669"/>
    <property type="project" value="TreeGrafter"/>
</dbReference>
<evidence type="ECO:0000256" key="4">
    <source>
        <dbReference type="ARBA" id="ARBA00022833"/>
    </source>
</evidence>
<feature type="coiled-coil region" evidence="5">
    <location>
        <begin position="558"/>
        <end position="592"/>
    </location>
</feature>
<dbReference type="Gene3D" id="3.30.40.10">
    <property type="entry name" value="Zinc/RING finger domain, C3HC4 (zinc finger)"/>
    <property type="match status" value="1"/>
</dbReference>
<dbReference type="GO" id="GO:0030897">
    <property type="term" value="C:HOPS complex"/>
    <property type="evidence" value="ECO:0007669"/>
    <property type="project" value="TreeGrafter"/>
</dbReference>
<evidence type="ECO:0000313" key="8">
    <source>
        <dbReference type="WBParaSite" id="Minc3s00138g05770"/>
    </source>
</evidence>
<dbReference type="PANTHER" id="PTHR23323:SF26">
    <property type="entry name" value="VACUOLAR PROTEIN SORTING-ASSOCIATED PROTEIN 18 HOMOLOG"/>
    <property type="match status" value="1"/>
</dbReference>
<dbReference type="GO" id="GO:0008333">
    <property type="term" value="P:endosome to lysosome transport"/>
    <property type="evidence" value="ECO:0007669"/>
    <property type="project" value="TreeGrafter"/>
</dbReference>
<sequence>MKKIFSSHRRSEGRLDYPLDICLTEFHLLLLYTSRIVAISLFDRTLAFEDFFIGIPKIIGMVRDASSHMIWVFAESSIFMYRPNDECREVWRFFMERKEFAKAKKVANQLQDRRPFQIILKKEAEKFLMERNFVAAADALAQSDEPFEKLVLLLLKDGPSSRNGLKHFLELRLSRFQGNEQRMHRDMLVLWLLDIQLSELAEHRQSVTSSTDVFTIEGSSSGGPSSEVSDTREAQIRQLKDQIFCFLNRPIVFQAVSDNQTAVYKMISSHVDFDVQLYLANKLHDTQTVLKILLIQKSYKEILDLLERDNSNLIYEYSEALITQVPVELISLLLKKLNKLDPLKLLPAFLKCLNPELKNRAKVVDSIFTFIENLTPTQTNGAILDFCINLYATFRPLELLPFMQKCINNNSKASFNMAEALRICTEHGLVECRVFLLCIEGLYEDAVILALTISIELAKKCANELEKAIEKRTAEKDSLLEIVDVNTKNSQSNSILMEMRRRVWLEISKSMIKSGTPISQCLALLDESKRVIRIQDVLDYFPEFTKIEHFKEPLMGFLKEYSNEIKKLQMEIRDATEMAEELNEEIDKGKSSFMVIRANSSCSFCRESLLKRQFVAFVCRHCFHKSCLEEKLKQKSPEFVKLLAEERNLKKEFKKLTENATINSILRQRGEKNGREEVAKRKLDSVRTQIDELLLGDCLLCGLQTIEDVNRPFFDSGDDYLEQLKMWIP</sequence>
<evidence type="ECO:0000313" key="7">
    <source>
        <dbReference type="Proteomes" id="UP000887563"/>
    </source>
</evidence>